<evidence type="ECO:0000256" key="9">
    <source>
        <dbReference type="ARBA" id="ARBA00022660"/>
    </source>
</evidence>
<sequence length="393" mass="44805">MALAQTIASFLGATLIGQMNTVVALDRFLATVFPIWYFQTTIRYPITVLSVAYGISVVALILNWVLVLTNPVEKYAQISSLCSFVGSTYPGFRDTLMYYRWVCIVIAAVMYIVMAVLIRKRFKITSQLFAPSMSKIQNNKIMRSHVTMALMSGRKIAAATVQNRTQTPFWVWLRNKLLAVQRQPVTPPPGLPTADGKAEYHNPLRFPKTQSARPGSAEAPSLPGGVHHLISENYYYTRDGRREVLPPKPLYKADGQHVEFATYTGDKLSRNREEELITQKEDPELSRLERFDRFAASKGPLVNMRPTPVSMGKHFGMLGKMYGEHRFALAPNEQKAFKGFLDQAFVKVFKSYVWDQWLYFVPQTVAAYLLYDWAKKRNYQVCRKNPADYANDQ</sequence>
<dbReference type="Pfam" id="PF07347">
    <property type="entry name" value="CI-B14_5a"/>
    <property type="match status" value="1"/>
</dbReference>
<keyword evidence="16 18" id="KW-0472">Membrane</keyword>
<evidence type="ECO:0000256" key="15">
    <source>
        <dbReference type="ARBA" id="ARBA00023128"/>
    </source>
</evidence>
<dbReference type="Gene3D" id="1.20.1070.10">
    <property type="entry name" value="Rhodopsin 7-helix transmembrane proteins"/>
    <property type="match status" value="1"/>
</dbReference>
<dbReference type="AlphaFoldDB" id="A0A0N4Y2X2"/>
<evidence type="ECO:0000313" key="19">
    <source>
        <dbReference type="EMBL" id="VDL73694.1"/>
    </source>
</evidence>
<evidence type="ECO:0000256" key="16">
    <source>
        <dbReference type="ARBA" id="ARBA00023136"/>
    </source>
</evidence>
<proteinExistence type="inferred from homology"/>
<comment type="similarity">
    <text evidence="5 18">Belongs to the UQCRQ/QCR8 family.</text>
</comment>
<dbReference type="Proteomes" id="UP000271162">
    <property type="component" value="Unassembled WGS sequence"/>
</dbReference>
<keyword evidence="8 18" id="KW-0813">Transport</keyword>
<dbReference type="GO" id="GO:0006122">
    <property type="term" value="P:mitochondrial electron transport, ubiquinol to cytochrome c"/>
    <property type="evidence" value="ECO:0007669"/>
    <property type="project" value="UniProtKB-UniRule"/>
</dbReference>
<comment type="function">
    <text evidence="18">Component of the ubiquinol-cytochrome c oxidoreductase, a multisubunit transmembrane complex that is part of the mitochondrial electron transport chain which drives oxidative phosphorylation. The complex plays an important role in the uptake of multiple carbon sources present in different host niches.</text>
</comment>
<comment type="subcellular location">
    <subcellularLocation>
        <location evidence="3">Mitochondrion inner membrane</location>
        <topology evidence="3">Peripheral membrane protein</topology>
        <orientation evidence="3">Matrix side</orientation>
    </subcellularLocation>
    <subcellularLocation>
        <location evidence="2 18">Mitochondrion inner membrane</location>
        <topology evidence="2 18">Single-pass membrane protein</topology>
    </subcellularLocation>
</comment>
<reference evidence="21" key="1">
    <citation type="submission" date="2017-02" db="UniProtKB">
        <authorList>
            <consortium name="WormBaseParasite"/>
        </authorList>
    </citation>
    <scope>IDENTIFICATION</scope>
</reference>
<dbReference type="InterPro" id="IPR036642">
    <property type="entry name" value="Cyt_bc1_su8_sf"/>
</dbReference>
<dbReference type="GO" id="GO:0005743">
    <property type="term" value="C:mitochondrial inner membrane"/>
    <property type="evidence" value="ECO:0007669"/>
    <property type="project" value="UniProtKB-SubCell"/>
</dbReference>
<keyword evidence="13 18" id="KW-1133">Transmembrane helix</keyword>
<dbReference type="InterPro" id="IPR004205">
    <property type="entry name" value="Cyt_bc1_su8"/>
</dbReference>
<accession>A0A0N4Y2X2</accession>
<evidence type="ECO:0000256" key="2">
    <source>
        <dbReference type="ARBA" id="ARBA00004434"/>
    </source>
</evidence>
<dbReference type="SUPFAM" id="SSF81321">
    <property type="entry name" value="Family A G protein-coupled receptor-like"/>
    <property type="match status" value="1"/>
</dbReference>
<evidence type="ECO:0000256" key="17">
    <source>
        <dbReference type="ARBA" id="ARBA00047105"/>
    </source>
</evidence>
<name>A0A0N4Y2X2_NIPBR</name>
<feature type="transmembrane region" description="Helical" evidence="18">
    <location>
        <begin position="98"/>
        <end position="118"/>
    </location>
</feature>
<evidence type="ECO:0000256" key="8">
    <source>
        <dbReference type="ARBA" id="ARBA00022448"/>
    </source>
</evidence>
<evidence type="ECO:0000256" key="18">
    <source>
        <dbReference type="RuleBase" id="RU368118"/>
    </source>
</evidence>
<evidence type="ECO:0000256" key="7">
    <source>
        <dbReference type="ARBA" id="ARBA00016324"/>
    </source>
</evidence>
<feature type="transmembrane region" description="Helical" evidence="18">
    <location>
        <begin position="48"/>
        <end position="68"/>
    </location>
</feature>
<evidence type="ECO:0000256" key="13">
    <source>
        <dbReference type="ARBA" id="ARBA00022989"/>
    </source>
</evidence>
<keyword evidence="20" id="KW-1185">Reference proteome</keyword>
<keyword evidence="10 18" id="KW-0812">Transmembrane</keyword>
<comment type="function">
    <text evidence="1">Accessory subunit of the mitochondrial membrane respiratory chain NADH dehydrogenase (Complex I), that is believed not to be involved in catalysis. Complex I functions in the transfer of electrons from NADH to the respiratory chain. The immediate electron acceptor for the enzyme is believed to be ubiquinone.</text>
</comment>
<dbReference type="Pfam" id="PF02939">
    <property type="entry name" value="UcrQ"/>
    <property type="match status" value="1"/>
</dbReference>
<comment type="subunit">
    <text evidence="6">Complex I is composed of 45 different subunits.</text>
</comment>
<evidence type="ECO:0000256" key="10">
    <source>
        <dbReference type="ARBA" id="ARBA00022692"/>
    </source>
</evidence>
<evidence type="ECO:0000256" key="6">
    <source>
        <dbReference type="ARBA" id="ARBA00011533"/>
    </source>
</evidence>
<dbReference type="FunFam" id="1.20.5.210:FF:000001">
    <property type="entry name" value="Cytochrome b-c1 complex subunit 8"/>
    <property type="match status" value="1"/>
</dbReference>
<dbReference type="EMBL" id="UYSL01020255">
    <property type="protein sequence ID" value="VDL73694.1"/>
    <property type="molecule type" value="Genomic_DNA"/>
</dbReference>
<reference evidence="19 20" key="2">
    <citation type="submission" date="2018-11" db="EMBL/GenBank/DDBJ databases">
        <authorList>
            <consortium name="Pathogen Informatics"/>
        </authorList>
    </citation>
    <scope>NUCLEOTIDE SEQUENCE [LARGE SCALE GENOMIC DNA]</scope>
</reference>
<keyword evidence="15 18" id="KW-0496">Mitochondrion</keyword>
<protein>
    <recommendedName>
        <fullName evidence="7 18">Cytochrome b-c1 complex subunit 8</fullName>
    </recommendedName>
    <alternativeName>
        <fullName evidence="18">Complex III subunit 8</fullName>
    </alternativeName>
</protein>
<keyword evidence="9 18" id="KW-0679">Respiratory chain</keyword>
<evidence type="ECO:0000256" key="5">
    <source>
        <dbReference type="ARBA" id="ARBA00007668"/>
    </source>
</evidence>
<comment type="caution">
    <text evidence="18">Lacks conserved residue(s) required for the propagation of feature annotation.</text>
</comment>
<keyword evidence="11 18" id="KW-0999">Mitochondrion inner membrane</keyword>
<keyword evidence="14" id="KW-0007">Acetylation</keyword>
<evidence type="ECO:0000256" key="3">
    <source>
        <dbReference type="ARBA" id="ARBA00004443"/>
    </source>
</evidence>
<evidence type="ECO:0000313" key="20">
    <source>
        <dbReference type="Proteomes" id="UP000271162"/>
    </source>
</evidence>
<dbReference type="WBParaSite" id="NBR_0001010401-mRNA-1">
    <property type="protein sequence ID" value="NBR_0001010401-mRNA-1"/>
    <property type="gene ID" value="NBR_0001010401"/>
</dbReference>
<evidence type="ECO:0000256" key="11">
    <source>
        <dbReference type="ARBA" id="ARBA00022792"/>
    </source>
</evidence>
<evidence type="ECO:0000256" key="4">
    <source>
        <dbReference type="ARBA" id="ARBA00005482"/>
    </source>
</evidence>
<dbReference type="Gene3D" id="1.20.5.210">
    <property type="entry name" value="Cytochrome b-c1 complex subunit 8"/>
    <property type="match status" value="1"/>
</dbReference>
<comment type="similarity">
    <text evidence="4">Belongs to the complex I NDUFA7 subunit family.</text>
</comment>
<dbReference type="PANTHER" id="PTHR12485">
    <property type="entry name" value="NADH-UBIQUINONE OXIDOREDUCTASE SUBUNIT B"/>
    <property type="match status" value="1"/>
</dbReference>
<evidence type="ECO:0000256" key="12">
    <source>
        <dbReference type="ARBA" id="ARBA00022982"/>
    </source>
</evidence>
<organism evidence="21">
    <name type="scientific">Nippostrongylus brasiliensis</name>
    <name type="common">Rat hookworm</name>
    <dbReference type="NCBI Taxonomy" id="27835"/>
    <lineage>
        <taxon>Eukaryota</taxon>
        <taxon>Metazoa</taxon>
        <taxon>Ecdysozoa</taxon>
        <taxon>Nematoda</taxon>
        <taxon>Chromadorea</taxon>
        <taxon>Rhabditida</taxon>
        <taxon>Rhabditina</taxon>
        <taxon>Rhabditomorpha</taxon>
        <taxon>Strongyloidea</taxon>
        <taxon>Heligmosomidae</taxon>
        <taxon>Nippostrongylus</taxon>
    </lineage>
</organism>
<evidence type="ECO:0000256" key="1">
    <source>
        <dbReference type="ARBA" id="ARBA00003195"/>
    </source>
</evidence>
<evidence type="ECO:0000256" key="14">
    <source>
        <dbReference type="ARBA" id="ARBA00022990"/>
    </source>
</evidence>
<dbReference type="PANTHER" id="PTHR12485:SF1">
    <property type="entry name" value="NADH DEHYDROGENASE [UBIQUINONE] 1 ALPHA SUBCOMPLEX SUBUNIT 7"/>
    <property type="match status" value="1"/>
</dbReference>
<evidence type="ECO:0000313" key="21">
    <source>
        <dbReference type="WBParaSite" id="NBR_0001010401-mRNA-1"/>
    </source>
</evidence>
<dbReference type="STRING" id="27835.A0A0N4Y2X2"/>
<comment type="subunit">
    <text evidence="17 18">Component of the ubiquinol-cytochrome c oxidoreductase (cytochrome b-c1 complex, complex III, CIII), a multisubunit enzyme composed of 11 subunits. The complex is composed of 3 respiratory subunits cytochrome b, cytochrome c1 and Rieske protein UQCRFS1, 2 core protein subunits UQCRC1/QCR1 and UQCRC2/QCR2, and 6 low-molecular weight protein subunits UQCRH/QCR6, UQCRB/QCR7, UQCRQ/QCR8, UQCR10/QCR9, UQCR11/QCR10 and subunit 9, the cleavage product of Rieske protein UQCRFS1. The complex exists as an obligatory dimer and forms supercomplexes (SCs) in the inner mitochondrial membrane with NADH-ubiquinone oxidoreductase (complex I, CI) and cytochrome c oxidase (complex IV, CIV), resulting in different assemblies (supercomplex SCI(1)III(2)IV(1) and megacomplex MCI(2)III(2)IV(2)). Interacts with UQCC6.</text>
</comment>
<dbReference type="GO" id="GO:0045275">
    <property type="term" value="C:respiratory chain complex III"/>
    <property type="evidence" value="ECO:0007669"/>
    <property type="project" value="UniProtKB-UniRule"/>
</dbReference>
<dbReference type="InterPro" id="IPR009947">
    <property type="entry name" value="NDUA7"/>
</dbReference>
<gene>
    <name evidence="19" type="ORF">NBR_LOCUS10105</name>
</gene>
<dbReference type="SUPFAM" id="SSF81508">
    <property type="entry name" value="Ubiquinone-binding protein QP-C of cytochrome bc1 complex (Ubiquinol-cytochrome c reductase)"/>
    <property type="match status" value="1"/>
</dbReference>
<dbReference type="GO" id="GO:0006120">
    <property type="term" value="P:mitochondrial electron transport, NADH to ubiquinone"/>
    <property type="evidence" value="ECO:0007669"/>
    <property type="project" value="TreeGrafter"/>
</dbReference>
<keyword evidence="12 18" id="KW-0249">Electron transport</keyword>